<dbReference type="InterPro" id="IPR001509">
    <property type="entry name" value="Epimerase_deHydtase"/>
</dbReference>
<evidence type="ECO:0000313" key="2">
    <source>
        <dbReference type="EMBL" id="MBB2158827.1"/>
    </source>
</evidence>
<gene>
    <name evidence="2" type="ORF">HLH48_01310</name>
</gene>
<dbReference type="CDD" id="cd05262">
    <property type="entry name" value="SDR_a7"/>
    <property type="match status" value="1"/>
</dbReference>
<dbReference type="Gene3D" id="3.40.50.720">
    <property type="entry name" value="NAD(P)-binding Rossmann-like Domain"/>
    <property type="match status" value="1"/>
</dbReference>
<name>A0A7W4I9S2_9PROT</name>
<evidence type="ECO:0000313" key="3">
    <source>
        <dbReference type="Proteomes" id="UP000589085"/>
    </source>
</evidence>
<dbReference type="SUPFAM" id="SSF51735">
    <property type="entry name" value="NAD(P)-binding Rossmann-fold domains"/>
    <property type="match status" value="1"/>
</dbReference>
<accession>A0A7W4I9S2</accession>
<dbReference type="GO" id="GO:0004029">
    <property type="term" value="F:aldehyde dehydrogenase (NAD+) activity"/>
    <property type="evidence" value="ECO:0007669"/>
    <property type="project" value="TreeGrafter"/>
</dbReference>
<reference evidence="2 3" key="1">
    <citation type="submission" date="2020-04" db="EMBL/GenBank/DDBJ databases">
        <title>Description of novel Gluconacetobacter.</title>
        <authorList>
            <person name="Sombolestani A."/>
        </authorList>
    </citation>
    <scope>NUCLEOTIDE SEQUENCE [LARGE SCALE GENOMIC DNA]</scope>
    <source>
        <strain evidence="2 3">LMG 19747</strain>
    </source>
</reference>
<dbReference type="GO" id="GO:0005737">
    <property type="term" value="C:cytoplasm"/>
    <property type="evidence" value="ECO:0007669"/>
    <property type="project" value="TreeGrafter"/>
</dbReference>
<feature type="domain" description="NAD-dependent epimerase/dehydratase" evidence="1">
    <location>
        <begin position="3"/>
        <end position="213"/>
    </location>
</feature>
<dbReference type="EMBL" id="JABEQJ010000001">
    <property type="protein sequence ID" value="MBB2158827.1"/>
    <property type="molecule type" value="Genomic_DNA"/>
</dbReference>
<dbReference type="PANTHER" id="PTHR48079">
    <property type="entry name" value="PROTEIN YEEZ"/>
    <property type="match status" value="1"/>
</dbReference>
<organism evidence="2 3">
    <name type="scientific">Gluconacetobacter sacchari</name>
    <dbReference type="NCBI Taxonomy" id="92759"/>
    <lineage>
        <taxon>Bacteria</taxon>
        <taxon>Pseudomonadati</taxon>
        <taxon>Pseudomonadota</taxon>
        <taxon>Alphaproteobacteria</taxon>
        <taxon>Acetobacterales</taxon>
        <taxon>Acetobacteraceae</taxon>
        <taxon>Gluconacetobacter</taxon>
    </lineage>
</organism>
<dbReference type="PANTHER" id="PTHR48079:SF9">
    <property type="entry name" value="PUTATIVE-RELATED"/>
    <property type="match status" value="1"/>
</dbReference>
<dbReference type="InterPro" id="IPR051783">
    <property type="entry name" value="NAD(P)-dependent_oxidoreduct"/>
</dbReference>
<protein>
    <submittedName>
        <fullName evidence="2">SDR family oxidoreductase</fullName>
    </submittedName>
</protein>
<dbReference type="InterPro" id="IPR036291">
    <property type="entry name" value="NAD(P)-bd_dom_sf"/>
</dbReference>
<dbReference type="Proteomes" id="UP000589085">
    <property type="component" value="Unassembled WGS sequence"/>
</dbReference>
<comment type="caution">
    <text evidence="2">The sequence shown here is derived from an EMBL/GenBank/DDBJ whole genome shotgun (WGS) entry which is preliminary data.</text>
</comment>
<dbReference type="AlphaFoldDB" id="A0A7W4I9S2"/>
<proteinExistence type="predicted"/>
<evidence type="ECO:0000259" key="1">
    <source>
        <dbReference type="Pfam" id="PF01370"/>
    </source>
</evidence>
<dbReference type="RefSeq" id="WP_182995680.1">
    <property type="nucleotide sequence ID" value="NZ_JABEQJ010000001.1"/>
</dbReference>
<dbReference type="Pfam" id="PF01370">
    <property type="entry name" value="Epimerase"/>
    <property type="match status" value="1"/>
</dbReference>
<sequence length="297" mass="31344">MRVFMTGAAGFIGVATTRELIANGHQVVGLARSDANVAALEAAGAAVHRGSLEDFDSLRAGAADADGVIHLAFIHDFSKFAENGQIDKRAIEAMGDVLEGTDKPFIVTSGTALIAPPGAVVTEEMRRDAGTHVPRVSEKTGLAYASRGVRAMAIRLPQVHGADGKAGLITYLLEGARRKGAAAYVGDGSARWAAGHRLDVAHLYRLALEKGAADSIYHAVGEEGVPMRQIIEVLGRALNVPVVSIKQEEAGDYYGPLAMFADLDMPASSALTQKWLGWKPTQIELIANIGQPGYFTS</sequence>